<proteinExistence type="predicted"/>
<dbReference type="Proteomes" id="UP001318682">
    <property type="component" value="Chromosome"/>
</dbReference>
<sequence length="271" mass="30761">MRYVLGGDAIWETIAPHVSKRTSQHMYDPKGNSTEKAVQPVQFGEFEPPRHLRAIVHRFLDLKTEGVLEQDYRFHALPDACTYLVFDQRDPNIAGVTKLRASSDELNLGREFHYMNIRFLPGVWQSQSAPVGYGMVNSAYTGDLPLIATNRMLCKTDITGAQPILSDLVDQMVARGLVIANPVTEKIFEHMEEIYSVADMAEVARLSTRQLQRTLKRTTGFSPHDFLKILRLQQALKGEPSLSYADQSHFIHSFRKATGYTPGRYSRKFDV</sequence>
<evidence type="ECO:0000313" key="5">
    <source>
        <dbReference type="EMBL" id="WVX48736.1"/>
    </source>
</evidence>
<gene>
    <name evidence="5" type="ORF">ROLI_018170</name>
</gene>
<dbReference type="Pfam" id="PF20240">
    <property type="entry name" value="DUF6597"/>
    <property type="match status" value="1"/>
</dbReference>
<feature type="domain" description="HTH araC/xylS-type" evidence="4">
    <location>
        <begin position="181"/>
        <end position="268"/>
    </location>
</feature>
<dbReference type="InterPro" id="IPR050204">
    <property type="entry name" value="AraC_XylS_family_regulators"/>
</dbReference>
<keyword evidence="1" id="KW-0805">Transcription regulation</keyword>
<evidence type="ECO:0000313" key="6">
    <source>
        <dbReference type="Proteomes" id="UP001318682"/>
    </source>
</evidence>
<keyword evidence="2" id="KW-0238">DNA-binding</keyword>
<reference evidence="6" key="1">
    <citation type="submission" date="2024-01" db="EMBL/GenBank/DDBJ databases">
        <title>Roseobacter fucihabitans sp. nov., isolated from the brown alga Fucus spiralis.</title>
        <authorList>
            <person name="Hahnke S."/>
            <person name="Berger M."/>
            <person name="Schlingloff A."/>
            <person name="Athale I."/>
            <person name="Neumann-Schaal M."/>
            <person name="Adenaya A."/>
            <person name="Poehlein A."/>
            <person name="Daniel R."/>
            <person name="Pertersen J."/>
            <person name="Brinkhoff T."/>
        </authorList>
    </citation>
    <scope>NUCLEOTIDE SEQUENCE [LARGE SCALE GENOMIC DNA]</scope>
    <source>
        <strain evidence="6">B14</strain>
    </source>
</reference>
<evidence type="ECO:0000256" key="1">
    <source>
        <dbReference type="ARBA" id="ARBA00023015"/>
    </source>
</evidence>
<dbReference type="PANTHER" id="PTHR46796:SF13">
    <property type="entry name" value="HTH-TYPE TRANSCRIPTIONAL ACTIVATOR RHAS"/>
    <property type="match status" value="1"/>
</dbReference>
<dbReference type="InterPro" id="IPR046532">
    <property type="entry name" value="DUF6597"/>
</dbReference>
<name>A0ABZ2BRW3_9RHOB</name>
<accession>A0ABZ2BRW3</accession>
<dbReference type="PANTHER" id="PTHR46796">
    <property type="entry name" value="HTH-TYPE TRANSCRIPTIONAL ACTIVATOR RHAS-RELATED"/>
    <property type="match status" value="1"/>
</dbReference>
<keyword evidence="6" id="KW-1185">Reference proteome</keyword>
<dbReference type="SMART" id="SM00342">
    <property type="entry name" value="HTH_ARAC"/>
    <property type="match status" value="1"/>
</dbReference>
<organism evidence="5 6">
    <name type="scientific">Roseobacter fucihabitans</name>
    <dbReference type="NCBI Taxonomy" id="1537242"/>
    <lineage>
        <taxon>Bacteria</taxon>
        <taxon>Pseudomonadati</taxon>
        <taxon>Pseudomonadota</taxon>
        <taxon>Alphaproteobacteria</taxon>
        <taxon>Rhodobacterales</taxon>
        <taxon>Roseobacteraceae</taxon>
        <taxon>Roseobacter</taxon>
    </lineage>
</organism>
<dbReference type="InterPro" id="IPR018060">
    <property type="entry name" value="HTH_AraC"/>
</dbReference>
<dbReference type="EMBL" id="CP143423">
    <property type="protein sequence ID" value="WVX48736.1"/>
    <property type="molecule type" value="Genomic_DNA"/>
</dbReference>
<evidence type="ECO:0000256" key="2">
    <source>
        <dbReference type="ARBA" id="ARBA00023125"/>
    </source>
</evidence>
<dbReference type="SUPFAM" id="SSF46689">
    <property type="entry name" value="Homeodomain-like"/>
    <property type="match status" value="1"/>
</dbReference>
<dbReference type="PROSITE" id="PS01124">
    <property type="entry name" value="HTH_ARAC_FAMILY_2"/>
    <property type="match status" value="1"/>
</dbReference>
<dbReference type="Gene3D" id="1.10.10.60">
    <property type="entry name" value="Homeodomain-like"/>
    <property type="match status" value="2"/>
</dbReference>
<protein>
    <recommendedName>
        <fullName evidence="4">HTH araC/xylS-type domain-containing protein</fullName>
    </recommendedName>
</protein>
<evidence type="ECO:0000259" key="4">
    <source>
        <dbReference type="PROSITE" id="PS01124"/>
    </source>
</evidence>
<dbReference type="InterPro" id="IPR009057">
    <property type="entry name" value="Homeodomain-like_sf"/>
</dbReference>
<evidence type="ECO:0000256" key="3">
    <source>
        <dbReference type="ARBA" id="ARBA00023163"/>
    </source>
</evidence>
<keyword evidence="3" id="KW-0804">Transcription</keyword>